<evidence type="ECO:0000313" key="2">
    <source>
        <dbReference type="Proteomes" id="UP001221142"/>
    </source>
</evidence>
<dbReference type="Proteomes" id="UP001221142">
    <property type="component" value="Unassembled WGS sequence"/>
</dbReference>
<keyword evidence="2" id="KW-1185">Reference proteome</keyword>
<accession>A0AAD7C6Z7</accession>
<evidence type="ECO:0000313" key="1">
    <source>
        <dbReference type="EMBL" id="KAJ7640976.1"/>
    </source>
</evidence>
<dbReference type="EMBL" id="JARKIF010000004">
    <property type="protein sequence ID" value="KAJ7640976.1"/>
    <property type="molecule type" value="Genomic_DNA"/>
</dbReference>
<sequence length="377" mass="42683">MTSTHLLPPQYRHAEIHICFIELQGIFSWKAVKCGGLEGTSERFKLQMVHFLEPWQRLRRSLVLNDGLKPQAPISLPSPDMNTPNLDAPNERDPTVYQYLPLYKAPRSPDGHQRNFKSFAPKDPPPLTKSMDEFWQCLDRITSTTMLALSDLFYVIREIRPRISWTRGGSDAPDLCAVDKLHGTYLNLLAAMDTAHFACAKYFLALRANSESATSYDAVHACKCVAEHIVLVTERWDHAAADLLEYLPLRPLERLEHLLSGLSVANDRYPTHRNKVLSVLPSLRVSAHSQVAVLKDLYEELEKAILLIEADRRAADLPHANLNVALAALIWHEWGLAQYREDMNFARRWDGGGGGPSDYDTTQLINECRLAEHGVQE</sequence>
<comment type="caution">
    <text evidence="1">The sequence shown here is derived from an EMBL/GenBank/DDBJ whole genome shotgun (WGS) entry which is preliminary data.</text>
</comment>
<reference evidence="1" key="1">
    <citation type="submission" date="2023-03" db="EMBL/GenBank/DDBJ databases">
        <title>Massive genome expansion in bonnet fungi (Mycena s.s.) driven by repeated elements and novel gene families across ecological guilds.</title>
        <authorList>
            <consortium name="Lawrence Berkeley National Laboratory"/>
            <person name="Harder C.B."/>
            <person name="Miyauchi S."/>
            <person name="Viragh M."/>
            <person name="Kuo A."/>
            <person name="Thoen E."/>
            <person name="Andreopoulos B."/>
            <person name="Lu D."/>
            <person name="Skrede I."/>
            <person name="Drula E."/>
            <person name="Henrissat B."/>
            <person name="Morin E."/>
            <person name="Kohler A."/>
            <person name="Barry K."/>
            <person name="LaButti K."/>
            <person name="Morin E."/>
            <person name="Salamov A."/>
            <person name="Lipzen A."/>
            <person name="Mereny Z."/>
            <person name="Hegedus B."/>
            <person name="Baldrian P."/>
            <person name="Stursova M."/>
            <person name="Weitz H."/>
            <person name="Taylor A."/>
            <person name="Grigoriev I.V."/>
            <person name="Nagy L.G."/>
            <person name="Martin F."/>
            <person name="Kauserud H."/>
        </authorList>
    </citation>
    <scope>NUCLEOTIDE SEQUENCE</scope>
    <source>
        <strain evidence="1">9284</strain>
    </source>
</reference>
<name>A0AAD7C6Z7_9AGAR</name>
<protein>
    <submittedName>
        <fullName evidence="1">Uncharacterized protein</fullName>
    </submittedName>
</protein>
<gene>
    <name evidence="1" type="ORF">FB45DRAFT_1124262</name>
</gene>
<organism evidence="1 2">
    <name type="scientific">Roridomyces roridus</name>
    <dbReference type="NCBI Taxonomy" id="1738132"/>
    <lineage>
        <taxon>Eukaryota</taxon>
        <taxon>Fungi</taxon>
        <taxon>Dikarya</taxon>
        <taxon>Basidiomycota</taxon>
        <taxon>Agaricomycotina</taxon>
        <taxon>Agaricomycetes</taxon>
        <taxon>Agaricomycetidae</taxon>
        <taxon>Agaricales</taxon>
        <taxon>Marasmiineae</taxon>
        <taxon>Mycenaceae</taxon>
        <taxon>Roridomyces</taxon>
    </lineage>
</organism>
<proteinExistence type="predicted"/>
<dbReference type="AlphaFoldDB" id="A0AAD7C6Z7"/>